<dbReference type="OrthoDB" id="5969463at2759"/>
<organism evidence="11 12">
    <name type="scientific">Strongylocentrotus purpuratus</name>
    <name type="common">Purple sea urchin</name>
    <dbReference type="NCBI Taxonomy" id="7668"/>
    <lineage>
        <taxon>Eukaryota</taxon>
        <taxon>Metazoa</taxon>
        <taxon>Echinodermata</taxon>
        <taxon>Eleutherozoa</taxon>
        <taxon>Echinozoa</taxon>
        <taxon>Echinoidea</taxon>
        <taxon>Euechinoidea</taxon>
        <taxon>Echinacea</taxon>
        <taxon>Camarodonta</taxon>
        <taxon>Echinidea</taxon>
        <taxon>Strongylocentrotidae</taxon>
        <taxon>Strongylocentrotus</taxon>
    </lineage>
</organism>
<feature type="domain" description="G-protein coupled receptors family 1 profile" evidence="10">
    <location>
        <begin position="22"/>
        <end position="391"/>
    </location>
</feature>
<dbReference type="SUPFAM" id="SSF81321">
    <property type="entry name" value="Family A G protein-coupled receptor-like"/>
    <property type="match status" value="1"/>
</dbReference>
<feature type="region of interest" description="Disordered" evidence="8">
    <location>
        <begin position="415"/>
        <end position="472"/>
    </location>
</feature>
<reference evidence="12" key="1">
    <citation type="submission" date="2015-02" db="EMBL/GenBank/DDBJ databases">
        <title>Genome sequencing for Strongylocentrotus purpuratus.</title>
        <authorList>
            <person name="Murali S."/>
            <person name="Liu Y."/>
            <person name="Vee V."/>
            <person name="English A."/>
            <person name="Wang M."/>
            <person name="Skinner E."/>
            <person name="Han Y."/>
            <person name="Muzny D.M."/>
            <person name="Worley K.C."/>
            <person name="Gibbs R.A."/>
        </authorList>
    </citation>
    <scope>NUCLEOTIDE SEQUENCE</scope>
</reference>
<evidence type="ECO:0000313" key="11">
    <source>
        <dbReference type="EnsemblMetazoa" id="XP_781196"/>
    </source>
</evidence>
<dbReference type="EnsemblMetazoa" id="XM_776103">
    <property type="protein sequence ID" value="XP_781196"/>
    <property type="gene ID" value="LOC575718"/>
</dbReference>
<comment type="subcellular location">
    <subcellularLocation>
        <location evidence="1">Membrane</location>
        <topology evidence="1">Multi-pass membrane protein</topology>
    </subcellularLocation>
</comment>
<dbReference type="PANTHER" id="PTHR24238">
    <property type="entry name" value="G-PROTEIN COUPLED RECEPTOR"/>
    <property type="match status" value="1"/>
</dbReference>
<evidence type="ECO:0000256" key="2">
    <source>
        <dbReference type="ARBA" id="ARBA00022692"/>
    </source>
</evidence>
<dbReference type="GO" id="GO:0016020">
    <property type="term" value="C:membrane"/>
    <property type="evidence" value="ECO:0007669"/>
    <property type="project" value="UniProtKB-SubCell"/>
</dbReference>
<evidence type="ECO:0000256" key="3">
    <source>
        <dbReference type="ARBA" id="ARBA00022989"/>
    </source>
</evidence>
<feature type="compositionally biased region" description="Basic residues" evidence="8">
    <location>
        <begin position="462"/>
        <end position="472"/>
    </location>
</feature>
<name>A0A7M7RBJ0_STRPU</name>
<feature type="region of interest" description="Disordered" evidence="8">
    <location>
        <begin position="297"/>
        <end position="317"/>
    </location>
</feature>
<keyword evidence="12" id="KW-1185">Reference proteome</keyword>
<keyword evidence="5 9" id="KW-0472">Membrane</keyword>
<evidence type="ECO:0000256" key="7">
    <source>
        <dbReference type="ARBA" id="ARBA00023224"/>
    </source>
</evidence>
<dbReference type="KEGG" id="spu:575718"/>
<dbReference type="FunFam" id="1.20.1070.10:FF:000649">
    <property type="entry name" value="Uncharacterized protein"/>
    <property type="match status" value="1"/>
</dbReference>
<dbReference type="InterPro" id="IPR000276">
    <property type="entry name" value="GPCR_Rhodpsn"/>
</dbReference>
<dbReference type="Gene3D" id="1.20.1070.10">
    <property type="entry name" value="Rhodopsin 7-helix transmembrane proteins"/>
    <property type="match status" value="1"/>
</dbReference>
<feature type="compositionally biased region" description="Polar residues" evidence="8">
    <location>
        <begin position="260"/>
        <end position="269"/>
    </location>
</feature>
<dbReference type="Proteomes" id="UP000007110">
    <property type="component" value="Unassembled WGS sequence"/>
</dbReference>
<sequence>MDVTAIVAVSLFTIIFAVGVPGNFLVVWVFAKKSRKTTTSLLILSLAIIDLCACLIAPVHLVRALGGVFINAFVCRSSIYGSRAFSFSALYLTSCIALDRYMAVCRPLETRSNPRRVTAVILVSIGLAVSGNFQYALYVILFQIGPVKKCIYRGGPDWLDLSNEIFTSASYLLALIICTCVYVRIYLEIRKHIKVRAGLTGKEVQVPHGTAKPAWNTNQSCLPQQSGPTADCPTNQGKVTTAPAPKLQSRGGSSGIRPGATTNGNPLKNLSEVGTTQVLHIKVPEILPAIPSAADYSSNPASVGQDQPNVPARKDAGQPFHRNRQKKERVMTRMLLGTNLILILSWLPSFILTNIPDEAVADYRSTASQGGVISFCYHLRTLNHIVSIFVYALLNANFRKDCKAIFARRIHHDEEATQTPNTPTREEMTFDPTSDGGRSPTPTPCASPPAEVDHQQTTRSGRVIKKHEKLTY</sequence>
<evidence type="ECO:0000256" key="6">
    <source>
        <dbReference type="ARBA" id="ARBA00023170"/>
    </source>
</evidence>
<evidence type="ECO:0000256" key="9">
    <source>
        <dbReference type="SAM" id="Phobius"/>
    </source>
</evidence>
<dbReference type="InterPro" id="IPR017452">
    <property type="entry name" value="GPCR_Rhodpsn_7TM"/>
</dbReference>
<dbReference type="PROSITE" id="PS50262">
    <property type="entry name" value="G_PROTEIN_RECEP_F1_2"/>
    <property type="match status" value="1"/>
</dbReference>
<dbReference type="CDD" id="cd00637">
    <property type="entry name" value="7tm_classA_rhodopsin-like"/>
    <property type="match status" value="1"/>
</dbReference>
<feature type="transmembrane region" description="Helical" evidence="9">
    <location>
        <begin position="372"/>
        <end position="394"/>
    </location>
</feature>
<dbReference type="AlphaFoldDB" id="A0A7M7RBJ0"/>
<dbReference type="PANTHER" id="PTHR24238:SF47">
    <property type="entry name" value="ECDYSTEROIDS_DOPAMINE RECEPTOR-RELATED"/>
    <property type="match status" value="1"/>
</dbReference>
<evidence type="ECO:0000259" key="10">
    <source>
        <dbReference type="PROSITE" id="PS50262"/>
    </source>
</evidence>
<evidence type="ECO:0000313" key="12">
    <source>
        <dbReference type="Proteomes" id="UP000007110"/>
    </source>
</evidence>
<feature type="compositionally biased region" description="Polar residues" evidence="8">
    <location>
        <begin position="216"/>
        <end position="239"/>
    </location>
</feature>
<feature type="transmembrane region" description="Helical" evidence="9">
    <location>
        <begin position="6"/>
        <end position="29"/>
    </location>
</feature>
<reference evidence="11" key="2">
    <citation type="submission" date="2021-01" db="UniProtKB">
        <authorList>
            <consortium name="EnsemblMetazoa"/>
        </authorList>
    </citation>
    <scope>IDENTIFICATION</scope>
</reference>
<evidence type="ECO:0000256" key="5">
    <source>
        <dbReference type="ARBA" id="ARBA00023136"/>
    </source>
</evidence>
<dbReference type="RefSeq" id="XP_781196.2">
    <property type="nucleotide sequence ID" value="XM_776103.2"/>
</dbReference>
<feature type="transmembrane region" description="Helical" evidence="9">
    <location>
        <begin position="165"/>
        <end position="187"/>
    </location>
</feature>
<evidence type="ECO:0000256" key="1">
    <source>
        <dbReference type="ARBA" id="ARBA00004141"/>
    </source>
</evidence>
<keyword evidence="3 9" id="KW-1133">Transmembrane helix</keyword>
<keyword evidence="4" id="KW-0297">G-protein coupled receptor</keyword>
<feature type="transmembrane region" description="Helical" evidence="9">
    <location>
        <begin position="79"/>
        <end position="98"/>
    </location>
</feature>
<accession>A0A7M7RBJ0</accession>
<feature type="region of interest" description="Disordered" evidence="8">
    <location>
        <begin position="216"/>
        <end position="269"/>
    </location>
</feature>
<dbReference type="OMA" id="YITIRNH"/>
<dbReference type="GeneID" id="575718"/>
<protein>
    <recommendedName>
        <fullName evidence="10">G-protein coupled receptors family 1 profile domain-containing protein</fullName>
    </recommendedName>
</protein>
<dbReference type="GO" id="GO:0004930">
    <property type="term" value="F:G protein-coupled receptor activity"/>
    <property type="evidence" value="ECO:0007669"/>
    <property type="project" value="UniProtKB-KW"/>
</dbReference>
<keyword evidence="6" id="KW-0675">Receptor</keyword>
<dbReference type="InParanoid" id="A0A7M7RBJ0"/>
<evidence type="ECO:0000256" key="4">
    <source>
        <dbReference type="ARBA" id="ARBA00023040"/>
    </source>
</evidence>
<feature type="compositionally biased region" description="Polar residues" evidence="8">
    <location>
        <begin position="297"/>
        <end position="308"/>
    </location>
</feature>
<evidence type="ECO:0000256" key="8">
    <source>
        <dbReference type="SAM" id="MobiDB-lite"/>
    </source>
</evidence>
<proteinExistence type="predicted"/>
<feature type="transmembrane region" description="Helical" evidence="9">
    <location>
        <begin position="41"/>
        <end position="59"/>
    </location>
</feature>
<feature type="transmembrane region" description="Helical" evidence="9">
    <location>
        <begin position="119"/>
        <end position="145"/>
    </location>
</feature>
<keyword evidence="2 9" id="KW-0812">Transmembrane</keyword>
<keyword evidence="7" id="KW-0807">Transducer</keyword>
<dbReference type="PRINTS" id="PR00237">
    <property type="entry name" value="GPCRRHODOPSN"/>
</dbReference>
<dbReference type="Pfam" id="PF00001">
    <property type="entry name" value="7tm_1"/>
    <property type="match status" value="1"/>
</dbReference>
<feature type="transmembrane region" description="Helical" evidence="9">
    <location>
        <begin position="330"/>
        <end position="352"/>
    </location>
</feature>